<evidence type="ECO:0000256" key="5">
    <source>
        <dbReference type="ARBA" id="ARBA00022946"/>
    </source>
</evidence>
<dbReference type="PANTHER" id="PTHR10632:SF2">
    <property type="entry name" value="SULFIDE:QUINONE OXIDOREDUCTASE, MITOCHONDRIAL"/>
    <property type="match status" value="1"/>
</dbReference>
<evidence type="ECO:0000313" key="8">
    <source>
        <dbReference type="EMBL" id="BBL79098.1"/>
    </source>
</evidence>
<dbReference type="InterPro" id="IPR023753">
    <property type="entry name" value="FAD/NAD-binding_dom"/>
</dbReference>
<gene>
    <name evidence="8" type="ORF">RxyAA322_09520</name>
</gene>
<keyword evidence="4" id="KW-0274">FAD</keyword>
<dbReference type="InterPro" id="IPR015904">
    <property type="entry name" value="Sulphide_quinone_reductase"/>
</dbReference>
<organism evidence="8 9">
    <name type="scientific">Rubrobacter xylanophilus</name>
    <dbReference type="NCBI Taxonomy" id="49319"/>
    <lineage>
        <taxon>Bacteria</taxon>
        <taxon>Bacillati</taxon>
        <taxon>Actinomycetota</taxon>
        <taxon>Rubrobacteria</taxon>
        <taxon>Rubrobacterales</taxon>
        <taxon>Rubrobacteraceae</taxon>
        <taxon>Rubrobacter</taxon>
    </lineage>
</organism>
<dbReference type="AlphaFoldDB" id="A0A510HGR2"/>
<feature type="domain" description="FAD/NAD(P)-binding" evidence="7">
    <location>
        <begin position="234"/>
        <end position="333"/>
    </location>
</feature>
<keyword evidence="9" id="KW-1185">Reference proteome</keyword>
<keyword evidence="3" id="KW-0874">Quinone</keyword>
<comment type="cofactor">
    <cofactor evidence="1">
        <name>FAD</name>
        <dbReference type="ChEBI" id="CHEBI:57692"/>
    </cofactor>
</comment>
<keyword evidence="2" id="KW-0285">Flavoprotein</keyword>
<dbReference type="EMBL" id="AP019791">
    <property type="protein sequence ID" value="BBL79098.1"/>
    <property type="molecule type" value="Genomic_DNA"/>
</dbReference>
<dbReference type="GO" id="GO:0071949">
    <property type="term" value="F:FAD binding"/>
    <property type="evidence" value="ECO:0007669"/>
    <property type="project" value="TreeGrafter"/>
</dbReference>
<name>A0A510HGR2_9ACTN</name>
<accession>A0A510HGR2</accession>
<evidence type="ECO:0000259" key="7">
    <source>
        <dbReference type="Pfam" id="PF07992"/>
    </source>
</evidence>
<evidence type="ECO:0000256" key="2">
    <source>
        <dbReference type="ARBA" id="ARBA00022630"/>
    </source>
</evidence>
<evidence type="ECO:0000313" key="9">
    <source>
        <dbReference type="Proteomes" id="UP000318065"/>
    </source>
</evidence>
<dbReference type="Pfam" id="PF07992">
    <property type="entry name" value="Pyr_redox_2"/>
    <property type="match status" value="2"/>
</dbReference>
<dbReference type="FunFam" id="3.50.50.60:FF:000034">
    <property type="entry name" value="sulfide:quinone oxidoreductase, mitochondrial"/>
    <property type="match status" value="1"/>
</dbReference>
<reference evidence="8" key="1">
    <citation type="journal article" date="2019" name="Microbiol. Resour. Announc.">
        <title>Complete Genome Sequence of Rubrobacter xylanophilus Strain AA3-22, Isolated from Arima Onsen in Japan.</title>
        <authorList>
            <person name="Tomariguchi N."/>
            <person name="Miyazaki K."/>
        </authorList>
    </citation>
    <scope>NUCLEOTIDE SEQUENCE [LARGE SCALE GENOMIC DNA]</scope>
    <source>
        <strain evidence="8">AA3-22</strain>
    </source>
</reference>
<evidence type="ECO:0000256" key="4">
    <source>
        <dbReference type="ARBA" id="ARBA00022827"/>
    </source>
</evidence>
<dbReference type="PANTHER" id="PTHR10632">
    <property type="entry name" value="SULFIDE:QUINONE OXIDOREDUCTASE"/>
    <property type="match status" value="1"/>
</dbReference>
<dbReference type="Proteomes" id="UP000318065">
    <property type="component" value="Chromosome"/>
</dbReference>
<evidence type="ECO:0000256" key="1">
    <source>
        <dbReference type="ARBA" id="ARBA00001974"/>
    </source>
</evidence>
<dbReference type="GO" id="GO:0070224">
    <property type="term" value="F:sulfide:quinone oxidoreductase activity"/>
    <property type="evidence" value="ECO:0007669"/>
    <property type="project" value="TreeGrafter"/>
</dbReference>
<dbReference type="SUPFAM" id="SSF51905">
    <property type="entry name" value="FAD/NAD(P)-binding domain"/>
    <property type="match status" value="2"/>
</dbReference>
<sequence>MRSSSALKSAGILAGVLAPAVVGMKIRRQAQSPARGRVVIVGGGTAGLAVAARLCRRLRHPEVTIIEPSEKHAYQPGWTLVASGVFGKEHFIRREADYIPKGAGWIRERVEGFEPEHNRVITESGRKVGYDFLVVCPGHQLDYGRIEGLDGSLGRDGLHSNYTAEGAEKTWEGIRGFRGGTALFTEPAGQIKCGGAPQKICYMADSHWRRSGVRDRVRQVFASGKPALFSSPYYREALEKVMERKGIETLFNHDLVAVDPEKKEATFRVKEENGTREVRMSYDFLHLCPPQSAPDFIKQSPLANEAGYVEVDRHTLQHARYPNVFALGDASSLPTSKTGAAIRKQAPVLVYNLVRTMEGVDLKVDSLDYHGYTSCPLVTDYGKMMLAEFDYTLKPRPTFPPWDHDSRKETYANWLLKTRVLPAMYWDGMLKGIA</sequence>
<evidence type="ECO:0000256" key="3">
    <source>
        <dbReference type="ARBA" id="ARBA00022719"/>
    </source>
</evidence>
<protein>
    <submittedName>
        <fullName evidence="8">Pyridine nucleotide-disulfide oxidoreductase</fullName>
    </submittedName>
</protein>
<feature type="domain" description="FAD/NAD(P)-binding" evidence="7">
    <location>
        <begin position="37"/>
        <end position="149"/>
    </location>
</feature>
<dbReference type="GO" id="GO:0048038">
    <property type="term" value="F:quinone binding"/>
    <property type="evidence" value="ECO:0007669"/>
    <property type="project" value="UniProtKB-KW"/>
</dbReference>
<dbReference type="GO" id="GO:0070221">
    <property type="term" value="P:sulfide oxidation, using sulfide:quinone oxidoreductase"/>
    <property type="evidence" value="ECO:0007669"/>
    <property type="project" value="TreeGrafter"/>
</dbReference>
<dbReference type="InterPro" id="IPR036188">
    <property type="entry name" value="FAD/NAD-bd_sf"/>
</dbReference>
<proteinExistence type="predicted"/>
<dbReference type="Gene3D" id="3.50.50.60">
    <property type="entry name" value="FAD/NAD(P)-binding domain"/>
    <property type="match status" value="2"/>
</dbReference>
<keyword evidence="6" id="KW-0560">Oxidoreductase</keyword>
<keyword evidence="5" id="KW-0809">Transit peptide</keyword>
<evidence type="ECO:0000256" key="6">
    <source>
        <dbReference type="ARBA" id="ARBA00023002"/>
    </source>
</evidence>